<comment type="caution">
    <text evidence="1">The sequence shown here is derived from an EMBL/GenBank/DDBJ whole genome shotgun (WGS) entry which is preliminary data.</text>
</comment>
<accession>A0AAV0NFA6</accession>
<dbReference type="AlphaFoldDB" id="A0AAV0NFA6"/>
<reference evidence="1" key="1">
    <citation type="submission" date="2022-08" db="EMBL/GenBank/DDBJ databases">
        <authorList>
            <person name="Gutierrez-Valencia J."/>
        </authorList>
    </citation>
    <scope>NUCLEOTIDE SEQUENCE</scope>
</reference>
<name>A0AAV0NFA6_9ROSI</name>
<evidence type="ECO:0000313" key="2">
    <source>
        <dbReference type="Proteomes" id="UP001154282"/>
    </source>
</evidence>
<dbReference type="Proteomes" id="UP001154282">
    <property type="component" value="Unassembled WGS sequence"/>
</dbReference>
<protein>
    <submittedName>
        <fullName evidence="1">Uncharacterized protein</fullName>
    </submittedName>
</protein>
<sequence>MPSSSGTIWLLYLCFSRVGTSSATARSRY</sequence>
<gene>
    <name evidence="1" type="ORF">LITE_LOCUS33060</name>
</gene>
<organism evidence="1 2">
    <name type="scientific">Linum tenue</name>
    <dbReference type="NCBI Taxonomy" id="586396"/>
    <lineage>
        <taxon>Eukaryota</taxon>
        <taxon>Viridiplantae</taxon>
        <taxon>Streptophyta</taxon>
        <taxon>Embryophyta</taxon>
        <taxon>Tracheophyta</taxon>
        <taxon>Spermatophyta</taxon>
        <taxon>Magnoliopsida</taxon>
        <taxon>eudicotyledons</taxon>
        <taxon>Gunneridae</taxon>
        <taxon>Pentapetalae</taxon>
        <taxon>rosids</taxon>
        <taxon>fabids</taxon>
        <taxon>Malpighiales</taxon>
        <taxon>Linaceae</taxon>
        <taxon>Linum</taxon>
    </lineage>
</organism>
<proteinExistence type="predicted"/>
<keyword evidence="2" id="KW-1185">Reference proteome</keyword>
<dbReference type="EMBL" id="CAMGYJ010000008">
    <property type="protein sequence ID" value="CAI0457261.1"/>
    <property type="molecule type" value="Genomic_DNA"/>
</dbReference>
<evidence type="ECO:0000313" key="1">
    <source>
        <dbReference type="EMBL" id="CAI0457261.1"/>
    </source>
</evidence>